<dbReference type="KEGG" id="rcm:A1E_02830"/>
<name>A8EYS3_RICCK</name>
<sequence length="109" mass="12363">MYYVQKLQGKGNARIQSYLKNGGDFLGICAGSYYSGNYLEFAKGTNIEVICERELKIFNRAVRGLLLAPYYYNSHKGARAAYLKINSKLKLNIKIKDGYIFYNGGGYFC</sequence>
<dbReference type="Proteomes" id="UP000007056">
    <property type="component" value="Chromosome"/>
</dbReference>
<dbReference type="EMBL" id="CP000409">
    <property type="protein sequence ID" value="ABV73506.1"/>
    <property type="molecule type" value="Genomic_DNA"/>
</dbReference>
<dbReference type="eggNOG" id="COG4285">
    <property type="taxonomic scope" value="Bacteria"/>
</dbReference>
<gene>
    <name evidence="2" type="ordered locus">A1E_02830</name>
</gene>
<accession>A8EYS3</accession>
<protein>
    <recommendedName>
        <fullName evidence="1">Biotin-protein ligase N-terminal domain-containing protein</fullName>
    </recommendedName>
</protein>
<dbReference type="Pfam" id="PF09825">
    <property type="entry name" value="BPL_N"/>
    <property type="match status" value="1"/>
</dbReference>
<evidence type="ECO:0000259" key="1">
    <source>
        <dbReference type="Pfam" id="PF09825"/>
    </source>
</evidence>
<dbReference type="AlphaFoldDB" id="A8EYS3"/>
<organism evidence="2 3">
    <name type="scientific">Rickettsia canadensis (strain McKiel)</name>
    <dbReference type="NCBI Taxonomy" id="293613"/>
    <lineage>
        <taxon>Bacteria</taxon>
        <taxon>Pseudomonadati</taxon>
        <taxon>Pseudomonadota</taxon>
        <taxon>Alphaproteobacteria</taxon>
        <taxon>Rickettsiales</taxon>
        <taxon>Rickettsiaceae</taxon>
        <taxon>Rickettsieae</taxon>
        <taxon>Rickettsia</taxon>
        <taxon>belli group</taxon>
    </lineage>
</organism>
<evidence type="ECO:0000313" key="2">
    <source>
        <dbReference type="EMBL" id="ABV73506.1"/>
    </source>
</evidence>
<reference evidence="3" key="1">
    <citation type="submission" date="2007-09" db="EMBL/GenBank/DDBJ databases">
        <title>Complete genome sequence of Rickettsia canadensis.</title>
        <authorList>
            <person name="Madan A."/>
            <person name="Fahey J."/>
            <person name="Helton E."/>
            <person name="Ketteman M."/>
            <person name="Madan A."/>
            <person name="Rodrigues S."/>
            <person name="Sanchez A."/>
            <person name="Whiting M."/>
            <person name="Dasch G."/>
            <person name="Eremeeva M."/>
        </authorList>
    </citation>
    <scope>NUCLEOTIDE SEQUENCE [LARGE SCALE GENOMIC DNA]</scope>
    <source>
        <strain evidence="3">McKiel</strain>
    </source>
</reference>
<dbReference type="HOGENOM" id="CLU_2181943_0_0_5"/>
<proteinExistence type="predicted"/>
<evidence type="ECO:0000313" key="3">
    <source>
        <dbReference type="Proteomes" id="UP000007056"/>
    </source>
</evidence>
<feature type="domain" description="Biotin-protein ligase N-terminal" evidence="1">
    <location>
        <begin position="2"/>
        <end position="108"/>
    </location>
</feature>
<dbReference type="STRING" id="293613.A1E_02830"/>
<dbReference type="InterPro" id="IPR019197">
    <property type="entry name" value="Biotin-prot_ligase_N"/>
</dbReference>